<protein>
    <submittedName>
        <fullName evidence="5">AraC family transcriptional regulator</fullName>
    </submittedName>
</protein>
<evidence type="ECO:0000313" key="5">
    <source>
        <dbReference type="EMBL" id="BBX87373.1"/>
    </source>
</evidence>
<dbReference type="PROSITE" id="PS01124">
    <property type="entry name" value="HTH_ARAC_FAMILY_2"/>
    <property type="match status" value="1"/>
</dbReference>
<dbReference type="InterPro" id="IPR009057">
    <property type="entry name" value="Homeodomain-like_sf"/>
</dbReference>
<dbReference type="PANTHER" id="PTHR47894">
    <property type="entry name" value="HTH-TYPE TRANSCRIPTIONAL REGULATOR GADX"/>
    <property type="match status" value="1"/>
</dbReference>
<keyword evidence="1" id="KW-0805">Transcription regulation</keyword>
<dbReference type="InterPro" id="IPR018060">
    <property type="entry name" value="HTH_AraC"/>
</dbReference>
<dbReference type="SMART" id="SM00342">
    <property type="entry name" value="HTH_ARAC"/>
    <property type="match status" value="1"/>
</dbReference>
<dbReference type="Pfam" id="PF12833">
    <property type="entry name" value="HTH_18"/>
    <property type="match status" value="1"/>
</dbReference>
<organism evidence="5 6">
    <name type="scientific">Mycolicibacterium aubagnense</name>
    <dbReference type="NCBI Taxonomy" id="319707"/>
    <lineage>
        <taxon>Bacteria</taxon>
        <taxon>Bacillati</taxon>
        <taxon>Actinomycetota</taxon>
        <taxon>Actinomycetes</taxon>
        <taxon>Mycobacteriales</taxon>
        <taxon>Mycobacteriaceae</taxon>
        <taxon>Mycolicibacterium</taxon>
    </lineage>
</organism>
<dbReference type="SUPFAM" id="SSF46689">
    <property type="entry name" value="Homeodomain-like"/>
    <property type="match status" value="1"/>
</dbReference>
<evidence type="ECO:0000256" key="1">
    <source>
        <dbReference type="ARBA" id="ARBA00023015"/>
    </source>
</evidence>
<name>A0ABM7IKP8_9MYCO</name>
<dbReference type="EMBL" id="AP022577">
    <property type="protein sequence ID" value="BBX87373.1"/>
    <property type="molecule type" value="Genomic_DNA"/>
</dbReference>
<evidence type="ECO:0000256" key="2">
    <source>
        <dbReference type="ARBA" id="ARBA00023125"/>
    </source>
</evidence>
<keyword evidence="2" id="KW-0238">DNA-binding</keyword>
<evidence type="ECO:0000259" key="4">
    <source>
        <dbReference type="PROSITE" id="PS01124"/>
    </source>
</evidence>
<dbReference type="RefSeq" id="WP_163911762.1">
    <property type="nucleotide sequence ID" value="NZ_AP022577.1"/>
</dbReference>
<dbReference type="Gene3D" id="1.10.10.60">
    <property type="entry name" value="Homeodomain-like"/>
    <property type="match status" value="1"/>
</dbReference>
<dbReference type="InterPro" id="IPR032687">
    <property type="entry name" value="AraC-type_N"/>
</dbReference>
<sequence length="332" mass="37615">MTIQFVRAALETARANGIDLAGPLTEVINPALISHDLARVTSDQVVQMAQLLWHHTDDELFGLAPRSIPRGTFQMVTLGVIHTPDLRTALARLGEFIRISTGVPTRLVDEPDTHLARFEIDMDFAARLDPVIVDIGLAVIHRFASWLITHQIRLHSVELPYPETPYDGDYPTVFGIRPSFGARRTALSFDNRYLQMPIVHTDSELKQFIRNFPADIFARREYVASTAHRVRRILERNQGGPWLSADKVAARLCLSPQHLRRRLSAEDTTFRLIQEQILRDRAIESLTRGDETIDALATRLGYSEPSAFRRAFRRWTGTPPGAYIATTDHLDH</sequence>
<keyword evidence="6" id="KW-1185">Reference proteome</keyword>
<dbReference type="Proteomes" id="UP000465609">
    <property type="component" value="Chromosome"/>
</dbReference>
<keyword evidence="3" id="KW-0804">Transcription</keyword>
<feature type="domain" description="HTH araC/xylS-type" evidence="4">
    <location>
        <begin position="228"/>
        <end position="326"/>
    </location>
</feature>
<dbReference type="PANTHER" id="PTHR47894:SF1">
    <property type="entry name" value="HTH-TYPE TRANSCRIPTIONAL REGULATOR VQSM"/>
    <property type="match status" value="1"/>
</dbReference>
<evidence type="ECO:0000256" key="3">
    <source>
        <dbReference type="ARBA" id="ARBA00023163"/>
    </source>
</evidence>
<reference evidence="5 6" key="1">
    <citation type="journal article" date="2019" name="Emerg. Microbes Infect.">
        <title>Comprehensive subspecies identification of 175 nontuberculous mycobacteria species based on 7547 genomic profiles.</title>
        <authorList>
            <person name="Matsumoto Y."/>
            <person name="Kinjo T."/>
            <person name="Motooka D."/>
            <person name="Nabeya D."/>
            <person name="Jung N."/>
            <person name="Uechi K."/>
            <person name="Horii T."/>
            <person name="Iida T."/>
            <person name="Fujita J."/>
            <person name="Nakamura S."/>
        </authorList>
    </citation>
    <scope>NUCLEOTIDE SEQUENCE [LARGE SCALE GENOMIC DNA]</scope>
    <source>
        <strain evidence="5 6">JCM 15296</strain>
    </source>
</reference>
<gene>
    <name evidence="5" type="primary">oruR</name>
    <name evidence="5" type="ORF">MAUB_52460</name>
</gene>
<dbReference type="Pfam" id="PF12625">
    <property type="entry name" value="Arabinose_bd"/>
    <property type="match status" value="1"/>
</dbReference>
<evidence type="ECO:0000313" key="6">
    <source>
        <dbReference type="Proteomes" id="UP000465609"/>
    </source>
</evidence>
<proteinExistence type="predicted"/>
<accession>A0ABM7IKP8</accession>